<organism evidence="1 2">
    <name type="scientific">Pseudoflavonifractor gallinarum</name>
    <dbReference type="NCBI Taxonomy" id="2779352"/>
    <lineage>
        <taxon>Bacteria</taxon>
        <taxon>Bacillati</taxon>
        <taxon>Bacillota</taxon>
        <taxon>Clostridia</taxon>
        <taxon>Eubacteriales</taxon>
        <taxon>Oscillospiraceae</taxon>
        <taxon>Pseudoflavonifractor</taxon>
    </lineage>
</organism>
<dbReference type="EMBL" id="JADCKF010000003">
    <property type="protein sequence ID" value="MBE5055174.1"/>
    <property type="molecule type" value="Genomic_DNA"/>
</dbReference>
<dbReference type="RefSeq" id="WP_193536597.1">
    <property type="nucleotide sequence ID" value="NZ_JADCKF010000003.1"/>
</dbReference>
<dbReference type="Proteomes" id="UP000806211">
    <property type="component" value="Unassembled WGS sequence"/>
</dbReference>
<gene>
    <name evidence="1" type="ORF">INF37_04065</name>
</gene>
<sequence length="81" mass="9745">MELDEALKASKMPMIVVHFDDNFETTHAEEYNMENFELAEWQIESLARMLLPSIREYYRNPEYTDAVNERMKQQNEELIDV</sequence>
<comment type="caution">
    <text evidence="1">The sequence shown here is derived from an EMBL/GenBank/DDBJ whole genome shotgun (WGS) entry which is preliminary data.</text>
</comment>
<accession>A0ABR9R903</accession>
<reference evidence="1 2" key="1">
    <citation type="submission" date="2020-10" db="EMBL/GenBank/DDBJ databases">
        <title>ChiBAC.</title>
        <authorList>
            <person name="Zenner C."/>
            <person name="Hitch T.C.A."/>
            <person name="Clavel T."/>
        </authorList>
    </citation>
    <scope>NUCLEOTIDE SEQUENCE [LARGE SCALE GENOMIC DNA]</scope>
    <source>
        <strain evidence="1 2">DSM 107456</strain>
    </source>
</reference>
<keyword evidence="2" id="KW-1185">Reference proteome</keyword>
<name>A0ABR9R903_9FIRM</name>
<evidence type="ECO:0000313" key="1">
    <source>
        <dbReference type="EMBL" id="MBE5055174.1"/>
    </source>
</evidence>
<protein>
    <submittedName>
        <fullName evidence="1">Uncharacterized protein</fullName>
    </submittedName>
</protein>
<proteinExistence type="predicted"/>
<evidence type="ECO:0000313" key="2">
    <source>
        <dbReference type="Proteomes" id="UP000806211"/>
    </source>
</evidence>